<organism evidence="7 8">
    <name type="scientific">Chrysochromulina tobinii</name>
    <dbReference type="NCBI Taxonomy" id="1460289"/>
    <lineage>
        <taxon>Eukaryota</taxon>
        <taxon>Haptista</taxon>
        <taxon>Haptophyta</taxon>
        <taxon>Prymnesiophyceae</taxon>
        <taxon>Prymnesiales</taxon>
        <taxon>Chrysochromulinaceae</taxon>
        <taxon>Chrysochromulina</taxon>
    </lineage>
</organism>
<dbReference type="EMBL" id="JWZX01002433">
    <property type="protein sequence ID" value="KOO29317.1"/>
    <property type="molecule type" value="Genomic_DNA"/>
</dbReference>
<evidence type="ECO:0000256" key="4">
    <source>
        <dbReference type="ARBA" id="ARBA00022695"/>
    </source>
</evidence>
<evidence type="ECO:0000313" key="8">
    <source>
        <dbReference type="Proteomes" id="UP000037460"/>
    </source>
</evidence>
<dbReference type="Proteomes" id="UP000037460">
    <property type="component" value="Unassembled WGS sequence"/>
</dbReference>
<sequence>MLTEAGILQRDSIEVVQTKFQEDIDDRVAHGFTLEEAQAFTVLVQRRRVLALSLRESSGRYCASIYKLLEVLYAQVERVQTDQRAPGGGDIPKCYRNVYGKGGLVHDEPRWGELFDAAKKGAKYDRNGFCGVTSSAVIEGWTKKECFVPEGFRHCFKDRETGPGEYKYCDAAECAGPIVCFKSRGRGERDELMHAGIRTDSQRICFPPHTLFRLREIKEPGTWCAEVDGVDVRPEQWLLVVTATYRPPPSVTSRFPVAVVGRSPSAVVGRSPSGSVGKLVGSKATLRYGDRESYVAGIEDITANPVLTIEQEFCREGFEFTDYAGVLYRLQDEYEYVVGTAKRKEDCTPGIRDEQHDGWTLDEFLSVANKRIASRRTPTSERPEGHAYLSEEEVIAVRLYTGPSYIVINDFLRQIGTLNGTLRRALATHPAHTFAATVGHLCSAIRKLSAAATADEAQRTLYRGVRGELDRSFFSRDRLGMVVATDATFMSTSTERATPLQYMSAEKNVMWRLRANPETDDGYHYGADVSILSQFARENEVLFPPCTMLAVELPSEGAPEMIDRIMELEAVPSYI</sequence>
<dbReference type="SUPFAM" id="SSF56399">
    <property type="entry name" value="ADP-ribosylation"/>
    <property type="match status" value="1"/>
</dbReference>
<name>A0A0M0JSN1_9EUKA</name>
<evidence type="ECO:0000256" key="5">
    <source>
        <dbReference type="ARBA" id="ARBA00047597"/>
    </source>
</evidence>
<dbReference type="Gene3D" id="3.90.176.10">
    <property type="entry name" value="Toxin ADP-ribosyltransferase, Chain A, domain 1"/>
    <property type="match status" value="1"/>
</dbReference>
<protein>
    <recommendedName>
        <fullName evidence="6">NAD(P)(+)--arginine ADP-ribosyltransferase</fullName>
        <ecNumber evidence="6">2.4.2.31</ecNumber>
    </recommendedName>
    <alternativeName>
        <fullName evidence="6">Mono(ADP-ribosyl)transferase</fullName>
    </alternativeName>
</protein>
<dbReference type="EC" id="2.4.2.31" evidence="6"/>
<comment type="catalytic activity">
    <reaction evidence="5 6">
        <text>L-arginyl-[protein] + NAD(+) = N(omega)-(ADP-D-ribosyl)-L-arginyl-[protein] + nicotinamide + H(+)</text>
        <dbReference type="Rhea" id="RHEA:19149"/>
        <dbReference type="Rhea" id="RHEA-COMP:10532"/>
        <dbReference type="Rhea" id="RHEA-COMP:15087"/>
        <dbReference type="ChEBI" id="CHEBI:15378"/>
        <dbReference type="ChEBI" id="CHEBI:17154"/>
        <dbReference type="ChEBI" id="CHEBI:29965"/>
        <dbReference type="ChEBI" id="CHEBI:57540"/>
        <dbReference type="ChEBI" id="CHEBI:142554"/>
        <dbReference type="EC" id="2.4.2.31"/>
    </reaction>
</comment>
<dbReference type="GO" id="GO:0016779">
    <property type="term" value="F:nucleotidyltransferase activity"/>
    <property type="evidence" value="ECO:0007669"/>
    <property type="project" value="UniProtKB-KW"/>
</dbReference>
<evidence type="ECO:0000313" key="7">
    <source>
        <dbReference type="EMBL" id="KOO29317.1"/>
    </source>
</evidence>
<accession>A0A0M0JSN1</accession>
<dbReference type="GO" id="GO:0106274">
    <property type="term" value="F:NAD+-protein-arginine ADP-ribosyltransferase activity"/>
    <property type="evidence" value="ECO:0007669"/>
    <property type="project" value="UniProtKB-EC"/>
</dbReference>
<keyword evidence="2 6" id="KW-0328">Glycosyltransferase</keyword>
<evidence type="ECO:0000256" key="1">
    <source>
        <dbReference type="ARBA" id="ARBA00009558"/>
    </source>
</evidence>
<dbReference type="AlphaFoldDB" id="A0A0M0JSN1"/>
<dbReference type="InterPro" id="IPR000768">
    <property type="entry name" value="ART"/>
</dbReference>
<dbReference type="OrthoDB" id="423533at2759"/>
<keyword evidence="4" id="KW-0548">Nucleotidyltransferase</keyword>
<evidence type="ECO:0000256" key="2">
    <source>
        <dbReference type="ARBA" id="ARBA00022676"/>
    </source>
</evidence>
<evidence type="ECO:0000256" key="3">
    <source>
        <dbReference type="ARBA" id="ARBA00022679"/>
    </source>
</evidence>
<proteinExistence type="inferred from homology"/>
<gene>
    <name evidence="7" type="ORF">Ctob_010437</name>
</gene>
<evidence type="ECO:0000256" key="6">
    <source>
        <dbReference type="RuleBase" id="RU361228"/>
    </source>
</evidence>
<reference evidence="8" key="1">
    <citation type="journal article" date="2015" name="PLoS Genet.">
        <title>Genome Sequence and Transcriptome Analyses of Chrysochromulina tobin: Metabolic Tools for Enhanced Algal Fitness in the Prominent Order Prymnesiales (Haptophyceae).</title>
        <authorList>
            <person name="Hovde B.T."/>
            <person name="Deodato C.R."/>
            <person name="Hunsperger H.M."/>
            <person name="Ryken S.A."/>
            <person name="Yost W."/>
            <person name="Jha R.K."/>
            <person name="Patterson J."/>
            <person name="Monnat R.J. Jr."/>
            <person name="Barlow S.B."/>
            <person name="Starkenburg S.R."/>
            <person name="Cattolico R.A."/>
        </authorList>
    </citation>
    <scope>NUCLEOTIDE SEQUENCE</scope>
    <source>
        <strain evidence="8">CCMP291</strain>
    </source>
</reference>
<dbReference type="PROSITE" id="PS51996">
    <property type="entry name" value="TR_MART"/>
    <property type="match status" value="1"/>
</dbReference>
<dbReference type="Pfam" id="PF01129">
    <property type="entry name" value="ART"/>
    <property type="match status" value="1"/>
</dbReference>
<keyword evidence="6" id="KW-0520">NAD</keyword>
<comment type="similarity">
    <text evidence="1 6">Belongs to the Arg-specific ADP-ribosyltransferase family.</text>
</comment>
<keyword evidence="8" id="KW-1185">Reference proteome</keyword>
<keyword evidence="3 6" id="KW-0808">Transferase</keyword>
<comment type="caution">
    <text evidence="7">The sequence shown here is derived from an EMBL/GenBank/DDBJ whole genome shotgun (WGS) entry which is preliminary data.</text>
</comment>
<keyword evidence="6" id="KW-0521">NADP</keyword>